<dbReference type="InterPro" id="IPR009050">
    <property type="entry name" value="Globin-like_sf"/>
</dbReference>
<organism evidence="1 2">
    <name type="scientific">Christiangramia antarctica</name>
    <dbReference type="NCBI Taxonomy" id="2058158"/>
    <lineage>
        <taxon>Bacteria</taxon>
        <taxon>Pseudomonadati</taxon>
        <taxon>Bacteroidota</taxon>
        <taxon>Flavobacteriia</taxon>
        <taxon>Flavobacteriales</taxon>
        <taxon>Flavobacteriaceae</taxon>
        <taxon>Christiangramia</taxon>
    </lineage>
</organism>
<sequence>MNKRKDLKNREDISLLVTSFYKKVRKNEEIGHFFNGINNWDKHLLKITDFWESNLFFSGNFSGNPAVAHARVDAENDHSITEYHFGIWLNLWFQSIDELYEGEMAQRLKTNARKMSTHLFLKIYQSRKRV</sequence>
<gene>
    <name evidence="1" type="ORF">ACFSYS_19790</name>
</gene>
<dbReference type="EMBL" id="JBHUOJ010000041">
    <property type="protein sequence ID" value="MFD2835545.1"/>
    <property type="molecule type" value="Genomic_DNA"/>
</dbReference>
<comment type="caution">
    <text evidence="1">The sequence shown here is derived from an EMBL/GenBank/DDBJ whole genome shotgun (WGS) entry which is preliminary data.</text>
</comment>
<dbReference type="InterPro" id="IPR012292">
    <property type="entry name" value="Globin/Proto"/>
</dbReference>
<evidence type="ECO:0000313" key="1">
    <source>
        <dbReference type="EMBL" id="MFD2835545.1"/>
    </source>
</evidence>
<proteinExistence type="predicted"/>
<keyword evidence="2" id="KW-1185">Reference proteome</keyword>
<dbReference type="Proteomes" id="UP001597438">
    <property type="component" value="Unassembled WGS sequence"/>
</dbReference>
<name>A0ABW5XAG1_9FLAO</name>
<evidence type="ECO:0000313" key="2">
    <source>
        <dbReference type="Proteomes" id="UP001597438"/>
    </source>
</evidence>
<dbReference type="RefSeq" id="WP_251742288.1">
    <property type="nucleotide sequence ID" value="NZ_JBHUOJ010000041.1"/>
</dbReference>
<protein>
    <submittedName>
        <fullName evidence="1">Group III truncated hemoglobin</fullName>
    </submittedName>
</protein>
<dbReference type="Gene3D" id="1.10.490.10">
    <property type="entry name" value="Globins"/>
    <property type="match status" value="1"/>
</dbReference>
<dbReference type="SUPFAM" id="SSF46458">
    <property type="entry name" value="Globin-like"/>
    <property type="match status" value="1"/>
</dbReference>
<reference evidence="2" key="1">
    <citation type="journal article" date="2019" name="Int. J. Syst. Evol. Microbiol.">
        <title>The Global Catalogue of Microorganisms (GCM) 10K type strain sequencing project: providing services to taxonomists for standard genome sequencing and annotation.</title>
        <authorList>
            <consortium name="The Broad Institute Genomics Platform"/>
            <consortium name="The Broad Institute Genome Sequencing Center for Infectious Disease"/>
            <person name="Wu L."/>
            <person name="Ma J."/>
        </authorList>
    </citation>
    <scope>NUCLEOTIDE SEQUENCE [LARGE SCALE GENOMIC DNA]</scope>
    <source>
        <strain evidence="2">KCTC 52925</strain>
    </source>
</reference>
<accession>A0ABW5XAG1</accession>
<dbReference type="CDD" id="cd08916">
    <property type="entry name" value="TrHb3_P"/>
    <property type="match status" value="1"/>
</dbReference>